<proteinExistence type="predicted"/>
<dbReference type="Proteomes" id="UP000694844">
    <property type="component" value="Chromosome 3"/>
</dbReference>
<dbReference type="RefSeq" id="XP_022322052.1">
    <property type="nucleotide sequence ID" value="XM_022466344.1"/>
</dbReference>
<keyword evidence="1" id="KW-0732">Signal</keyword>
<dbReference type="KEGG" id="cvn:111123781"/>
<protein>
    <submittedName>
        <fullName evidence="4">F-box/LRR-repeat protein 4-like</fullName>
    </submittedName>
</protein>
<dbReference type="AlphaFoldDB" id="A0A8B8D1M8"/>
<evidence type="ECO:0000313" key="4">
    <source>
        <dbReference type="RefSeq" id="XP_022322052.1"/>
    </source>
</evidence>
<reference evidence="4" key="1">
    <citation type="submission" date="2025-08" db="UniProtKB">
        <authorList>
            <consortium name="RefSeq"/>
        </authorList>
    </citation>
    <scope>IDENTIFICATION</scope>
    <source>
        <tissue evidence="4">Whole sample</tissue>
    </source>
</reference>
<name>A0A8B8D1M8_CRAVI</name>
<evidence type="ECO:0000256" key="1">
    <source>
        <dbReference type="SAM" id="SignalP"/>
    </source>
</evidence>
<feature type="chain" id="PRO_5034273999" evidence="1">
    <location>
        <begin position="21"/>
        <end position="204"/>
    </location>
</feature>
<accession>A0A8B8D1M8</accession>
<gene>
    <name evidence="4" type="primary">LOC111123781</name>
</gene>
<sequence>MKVLVHVFVWILTYIHGSQCNIHLWASEVTRFSSQYNNGSFSANQILGNPNVYPRYGAIAGTWAQPNGQLDRVHFIEIKFPRKLFLNKINIFETYNAGAVVRIAAKDPQNQWVDVYHARHAHLIRKSRKFSPKIKEVQFPVDELRIEVDCSVSRDYVEIDAVEIIGGRCPGHFKEYRNSCYLIKKDTISGDKAFDSRFTLVGET</sequence>
<evidence type="ECO:0000313" key="3">
    <source>
        <dbReference type="Proteomes" id="UP000694844"/>
    </source>
</evidence>
<feature type="domain" description="Pappalysin-1 SD scarf" evidence="2">
    <location>
        <begin position="22"/>
        <end position="166"/>
    </location>
</feature>
<dbReference type="InterPro" id="IPR058897">
    <property type="entry name" value="PAPPA_SD_C"/>
</dbReference>
<feature type="signal peptide" evidence="1">
    <location>
        <begin position="1"/>
        <end position="20"/>
    </location>
</feature>
<dbReference type="OrthoDB" id="2153609at2759"/>
<dbReference type="Pfam" id="PF25900">
    <property type="entry name" value="PAPPA"/>
    <property type="match status" value="1"/>
</dbReference>
<dbReference type="GeneID" id="111123781"/>
<organism evidence="3 4">
    <name type="scientific">Crassostrea virginica</name>
    <name type="common">Eastern oyster</name>
    <dbReference type="NCBI Taxonomy" id="6565"/>
    <lineage>
        <taxon>Eukaryota</taxon>
        <taxon>Metazoa</taxon>
        <taxon>Spiralia</taxon>
        <taxon>Lophotrochozoa</taxon>
        <taxon>Mollusca</taxon>
        <taxon>Bivalvia</taxon>
        <taxon>Autobranchia</taxon>
        <taxon>Pteriomorphia</taxon>
        <taxon>Ostreida</taxon>
        <taxon>Ostreoidea</taxon>
        <taxon>Ostreidae</taxon>
        <taxon>Crassostrea</taxon>
    </lineage>
</organism>
<keyword evidence="3" id="KW-1185">Reference proteome</keyword>
<evidence type="ECO:0000259" key="2">
    <source>
        <dbReference type="Pfam" id="PF25900"/>
    </source>
</evidence>